<dbReference type="AlphaFoldDB" id="A0A915HPY5"/>
<dbReference type="GO" id="GO:0005634">
    <property type="term" value="C:nucleus"/>
    <property type="evidence" value="ECO:0007669"/>
    <property type="project" value="UniProtKB-SubCell"/>
</dbReference>
<dbReference type="SUPFAM" id="SSF47676">
    <property type="entry name" value="Conserved domain common to transcription factors TFIIS, elongin A, CRSP70"/>
    <property type="match status" value="1"/>
</dbReference>
<dbReference type="Pfam" id="PF08711">
    <property type="entry name" value="Med26"/>
    <property type="match status" value="1"/>
</dbReference>
<dbReference type="PROSITE" id="PS51319">
    <property type="entry name" value="TFIIS_N"/>
    <property type="match status" value="1"/>
</dbReference>
<keyword evidence="5" id="KW-1185">Reference proteome</keyword>
<dbReference type="WBParaSite" id="nRc.2.0.1.t03571-RA">
    <property type="protein sequence ID" value="nRc.2.0.1.t03571-RA"/>
    <property type="gene ID" value="nRc.2.0.1.g03571"/>
</dbReference>
<name>A0A915HPY5_ROMCU</name>
<evidence type="ECO:0000313" key="5">
    <source>
        <dbReference type="Proteomes" id="UP000887565"/>
    </source>
</evidence>
<sequence>MDGYLVKNELNAPNTSKMLRPKASGMKNQRTLSDLKRVVIMEDIQKCKNILSNPDIYPHAAVVECLSVLLNKLPNADILRKTKIGRIVKKLNSHSNQEVAFLSKNIVDVWSQDIRKRSSMKLLDVRCDLKTKNNREAAKRFLLEAFFKRTV</sequence>
<evidence type="ECO:0000256" key="3">
    <source>
        <dbReference type="PROSITE-ProRule" id="PRU00649"/>
    </source>
</evidence>
<comment type="subcellular location">
    <subcellularLocation>
        <location evidence="1 3">Nucleus</location>
    </subcellularLocation>
</comment>
<evidence type="ECO:0000256" key="1">
    <source>
        <dbReference type="ARBA" id="ARBA00004123"/>
    </source>
</evidence>
<dbReference type="OMA" id="TIESLKX"/>
<protein>
    <submittedName>
        <fullName evidence="6">TFIIS N-terminal domain-containing protein</fullName>
    </submittedName>
</protein>
<organism evidence="5 6">
    <name type="scientific">Romanomermis culicivorax</name>
    <name type="common">Nematode worm</name>
    <dbReference type="NCBI Taxonomy" id="13658"/>
    <lineage>
        <taxon>Eukaryota</taxon>
        <taxon>Metazoa</taxon>
        <taxon>Ecdysozoa</taxon>
        <taxon>Nematoda</taxon>
        <taxon>Enoplea</taxon>
        <taxon>Dorylaimia</taxon>
        <taxon>Mermithida</taxon>
        <taxon>Mermithoidea</taxon>
        <taxon>Mermithidae</taxon>
        <taxon>Romanomermis</taxon>
    </lineage>
</organism>
<dbReference type="InterPro" id="IPR017923">
    <property type="entry name" value="TFIIS_N"/>
</dbReference>
<evidence type="ECO:0000259" key="4">
    <source>
        <dbReference type="PROSITE" id="PS51319"/>
    </source>
</evidence>
<accession>A0A915HPY5</accession>
<dbReference type="Proteomes" id="UP000887565">
    <property type="component" value="Unplaced"/>
</dbReference>
<feature type="domain" description="TFIIS N-terminal" evidence="4">
    <location>
        <begin position="42"/>
        <end position="117"/>
    </location>
</feature>
<dbReference type="InterPro" id="IPR035441">
    <property type="entry name" value="TFIIS/LEDGF_dom_sf"/>
</dbReference>
<dbReference type="SMART" id="SM00509">
    <property type="entry name" value="TFS2N"/>
    <property type="match status" value="1"/>
</dbReference>
<keyword evidence="2 3" id="KW-0539">Nucleus</keyword>
<dbReference type="InterPro" id="IPR003617">
    <property type="entry name" value="TFIIS/CRSP70_N_sub"/>
</dbReference>
<dbReference type="Gene3D" id="1.20.930.10">
    <property type="entry name" value="Conserved domain common to transcription factors TFIIS, elongin A, CRSP70"/>
    <property type="match status" value="1"/>
</dbReference>
<reference evidence="6" key="1">
    <citation type="submission" date="2022-11" db="UniProtKB">
        <authorList>
            <consortium name="WormBaseParasite"/>
        </authorList>
    </citation>
    <scope>IDENTIFICATION</scope>
</reference>
<evidence type="ECO:0000313" key="6">
    <source>
        <dbReference type="WBParaSite" id="nRc.2.0.1.t03571-RA"/>
    </source>
</evidence>
<proteinExistence type="predicted"/>
<evidence type="ECO:0000256" key="2">
    <source>
        <dbReference type="ARBA" id="ARBA00023242"/>
    </source>
</evidence>